<reference evidence="3" key="1">
    <citation type="journal article" date="2012" name="J. Bacteriol.">
        <title>Genome sequences of type strains of seven species of the marine bacterium Pseudoalteromonas.</title>
        <authorList>
            <person name="Xie B.B."/>
            <person name="Shu Y.L."/>
            <person name="Qin Q.L."/>
            <person name="Rong J.C."/>
            <person name="Zhang X.Y."/>
            <person name="Chen X.L."/>
            <person name="Shi M."/>
            <person name="He H.L."/>
            <person name="Zhou B.C."/>
            <person name="Zhang Y.Z."/>
        </authorList>
    </citation>
    <scope>NUCLEOTIDE SEQUENCE [LARGE SCALE GENOMIC DNA]</scope>
    <source>
        <strain evidence="3">NCIMB 2128</strain>
    </source>
</reference>
<evidence type="ECO:0000313" key="4">
    <source>
        <dbReference type="Proteomes" id="UP000016534"/>
    </source>
</evidence>
<reference evidence="3" key="2">
    <citation type="submission" date="2013-04" db="EMBL/GenBank/DDBJ databases">
        <title>Genome sequence of Pseudoalteromonas undina.</title>
        <authorList>
            <person name="Xie B.-B."/>
            <person name="Rong J.-C."/>
            <person name="Qin Q.-L."/>
            <person name="Shu Y.-L."/>
            <person name="Zhang Y.-Z."/>
        </authorList>
    </citation>
    <scope>NUCLEOTIDE SEQUENCE</scope>
    <source>
        <strain evidence="3">NCIMB 2128</strain>
    </source>
</reference>
<feature type="transmembrane region" description="Helical" evidence="1">
    <location>
        <begin position="273"/>
        <end position="292"/>
    </location>
</feature>
<feature type="transmembrane region" description="Helical" evidence="1">
    <location>
        <begin position="90"/>
        <end position="111"/>
    </location>
</feature>
<keyword evidence="1" id="KW-0812">Transmembrane</keyword>
<dbReference type="PANTHER" id="PTHR40407">
    <property type="entry name" value="MEMBRANE PROTEIN-LIKE PROTEIN"/>
    <property type="match status" value="1"/>
</dbReference>
<comment type="caution">
    <text evidence="3">The sequence shown here is derived from an EMBL/GenBank/DDBJ whole genome shotgun (WGS) entry which is preliminary data.</text>
</comment>
<gene>
    <name evidence="3" type="ORF">PUND_04020</name>
</gene>
<feature type="transmembrane region" description="Helical" evidence="1">
    <location>
        <begin position="225"/>
        <end position="243"/>
    </location>
</feature>
<dbReference type="Pfam" id="PF07786">
    <property type="entry name" value="HGSNAT_cat"/>
    <property type="match status" value="1"/>
</dbReference>
<protein>
    <recommendedName>
        <fullName evidence="2">Heparan-alpha-glucosaminide N-acetyltransferase catalytic domain-containing protein</fullName>
    </recommendedName>
</protein>
<feature type="domain" description="Heparan-alpha-glucosaminide N-acetyltransferase catalytic" evidence="2">
    <location>
        <begin position="9"/>
        <end position="216"/>
    </location>
</feature>
<organism evidence="3 4">
    <name type="scientific">Pseudoalteromonas undina</name>
    <dbReference type="NCBI Taxonomy" id="43660"/>
    <lineage>
        <taxon>Bacteria</taxon>
        <taxon>Pseudomonadati</taxon>
        <taxon>Pseudomonadota</taxon>
        <taxon>Gammaproteobacteria</taxon>
        <taxon>Alteromonadales</taxon>
        <taxon>Pseudoalteromonadaceae</taxon>
        <taxon>Pseudoalteromonas</taxon>
    </lineage>
</organism>
<sequence>MSLPLSQNRLHHIDLLRGLIIIFMVIDHGMYYCLNYSVTDPMTIPGTDALTFFTRFISHFCAPLFVFLAGLSAAITEHKYTSTQAFSKSLIIRGLVLILFEFTIVSWSWSFNPLFPMLYAQVIWAIGWGFIILGLLRLIGLYAIFAMGLILVFGHNLFDAVNFEPNTIANTIWSILHQKNVLELPFNFKIRTTYPVAPIVGLMALAYCAGVYYKAKQYSNRVMDYGLILGVSCLVLYTLLRGFNLYGDASIFTISDSYLLTIMSFLNPTKYPLSLQFMLLTVGIGLIMLKLLSKLKSDFSPKFLQVLGKTSMFSYLAHLYLLHAISWLLLPVLGFSFSDMTYGETLVGLPTGYGMSYVATLLFIAVVIGLTAVLANYYLAWKQKNKHSLIAKYI</sequence>
<dbReference type="Proteomes" id="UP000016534">
    <property type="component" value="Unassembled WGS sequence"/>
</dbReference>
<evidence type="ECO:0000259" key="2">
    <source>
        <dbReference type="Pfam" id="PF07786"/>
    </source>
</evidence>
<dbReference type="PANTHER" id="PTHR40407:SF1">
    <property type="entry name" value="HEPARAN-ALPHA-GLUCOSAMINIDE N-ACETYLTRANSFERASE CATALYTIC DOMAIN-CONTAINING PROTEIN"/>
    <property type="match status" value="1"/>
</dbReference>
<name>A0ABN0NLS3_9GAMM</name>
<evidence type="ECO:0000313" key="3">
    <source>
        <dbReference type="EMBL" id="ERG62231.1"/>
    </source>
</evidence>
<accession>A0ABN0NLS3</accession>
<feature type="transmembrane region" description="Helical" evidence="1">
    <location>
        <begin position="313"/>
        <end position="337"/>
    </location>
</feature>
<dbReference type="InterPro" id="IPR012429">
    <property type="entry name" value="HGSNAT_cat"/>
</dbReference>
<dbReference type="EMBL" id="AHCF02000008">
    <property type="protein sequence ID" value="ERG62231.1"/>
    <property type="molecule type" value="Genomic_DNA"/>
</dbReference>
<feature type="transmembrane region" description="Helical" evidence="1">
    <location>
        <begin position="117"/>
        <end position="136"/>
    </location>
</feature>
<keyword evidence="4" id="KW-1185">Reference proteome</keyword>
<evidence type="ECO:0000256" key="1">
    <source>
        <dbReference type="SAM" id="Phobius"/>
    </source>
</evidence>
<proteinExistence type="predicted"/>
<feature type="transmembrane region" description="Helical" evidence="1">
    <location>
        <begin position="52"/>
        <end position="78"/>
    </location>
</feature>
<feature type="transmembrane region" description="Helical" evidence="1">
    <location>
        <begin position="141"/>
        <end position="158"/>
    </location>
</feature>
<keyword evidence="1" id="KW-1133">Transmembrane helix</keyword>
<keyword evidence="1" id="KW-0472">Membrane</keyword>
<feature type="transmembrane region" description="Helical" evidence="1">
    <location>
        <begin position="357"/>
        <end position="379"/>
    </location>
</feature>
<feature type="transmembrane region" description="Helical" evidence="1">
    <location>
        <begin position="194"/>
        <end position="213"/>
    </location>
</feature>
<feature type="transmembrane region" description="Helical" evidence="1">
    <location>
        <begin position="12"/>
        <end position="32"/>
    </location>
</feature>